<evidence type="ECO:0000313" key="1">
    <source>
        <dbReference type="EMBL" id="DAF42798.1"/>
    </source>
</evidence>
<name>A0A8S5RVJ8_9CAUD</name>
<proteinExistence type="predicted"/>
<reference evidence="1" key="1">
    <citation type="journal article" date="2021" name="Proc. Natl. Acad. Sci. U.S.A.">
        <title>A Catalog of Tens of Thousands of Viruses from Human Metagenomes Reveals Hidden Associations with Chronic Diseases.</title>
        <authorList>
            <person name="Tisza M.J."/>
            <person name="Buck C.B."/>
        </authorList>
    </citation>
    <scope>NUCLEOTIDE SEQUENCE</scope>
    <source>
        <strain evidence="1">CtHip2</strain>
    </source>
</reference>
<organism evidence="1">
    <name type="scientific">Siphoviridae sp. ctHip2</name>
    <dbReference type="NCBI Taxonomy" id="2827830"/>
    <lineage>
        <taxon>Viruses</taxon>
        <taxon>Duplodnaviria</taxon>
        <taxon>Heunggongvirae</taxon>
        <taxon>Uroviricota</taxon>
        <taxon>Caudoviricetes</taxon>
    </lineage>
</organism>
<dbReference type="EMBL" id="BK032497">
    <property type="protein sequence ID" value="DAF42798.1"/>
    <property type="molecule type" value="Genomic_DNA"/>
</dbReference>
<sequence>MNLDERSSYEKNIIQKAVDKGLPIEKYLNPKFSIWTIKYLIAVLEEENNLDDFPFDKYNDKQIQVLLYCIYRGKEWKSWAEPNMNFRVMDLFYYSKNTQELLYFYKRGFKLIELHQINKFINDGFDPKIIDNLDFNFQQMREIRKALRSGISITKLANPNLTWKEIRARRIKAYGVKKGIEFYITHYNEL</sequence>
<accession>A0A8S5RVJ8</accession>
<protein>
    <submittedName>
        <fullName evidence="1">Uncharacterized protein</fullName>
    </submittedName>
</protein>